<dbReference type="GO" id="GO:0004568">
    <property type="term" value="F:chitinase activity"/>
    <property type="evidence" value="ECO:0007669"/>
    <property type="project" value="TreeGrafter"/>
</dbReference>
<dbReference type="PANTHER" id="PTHR11177:SF317">
    <property type="entry name" value="CHITINASE 12-RELATED"/>
    <property type="match status" value="1"/>
</dbReference>
<proteinExistence type="inferred from homology"/>
<dbReference type="CDD" id="cd02872">
    <property type="entry name" value="GH18_chitolectin_chitotriosidase"/>
    <property type="match status" value="1"/>
</dbReference>
<dbReference type="PROSITE" id="PS51910">
    <property type="entry name" value="GH18_2"/>
    <property type="match status" value="1"/>
</dbReference>
<keyword evidence="9" id="KW-1185">Reference proteome</keyword>
<dbReference type="AlphaFoldDB" id="A0AAV4IZI5"/>
<evidence type="ECO:0000259" key="7">
    <source>
        <dbReference type="PROSITE" id="PS51910"/>
    </source>
</evidence>
<dbReference type="EMBL" id="BMAT01002776">
    <property type="protein sequence ID" value="GFS13971.1"/>
    <property type="molecule type" value="Genomic_DNA"/>
</dbReference>
<dbReference type="SUPFAM" id="SSF54556">
    <property type="entry name" value="Chitinase insertion domain"/>
    <property type="match status" value="1"/>
</dbReference>
<dbReference type="SMART" id="SM00636">
    <property type="entry name" value="Glyco_18"/>
    <property type="match status" value="1"/>
</dbReference>
<dbReference type="GO" id="GO:0006032">
    <property type="term" value="P:chitin catabolic process"/>
    <property type="evidence" value="ECO:0007669"/>
    <property type="project" value="TreeGrafter"/>
</dbReference>
<evidence type="ECO:0000256" key="6">
    <source>
        <dbReference type="RuleBase" id="RU004453"/>
    </source>
</evidence>
<evidence type="ECO:0000256" key="1">
    <source>
        <dbReference type="ARBA" id="ARBA00022729"/>
    </source>
</evidence>
<keyword evidence="4 5" id="KW-0326">Glycosidase</keyword>
<dbReference type="InterPro" id="IPR001579">
    <property type="entry name" value="Glyco_hydro_18_chit_AS"/>
</dbReference>
<dbReference type="InterPro" id="IPR029070">
    <property type="entry name" value="Chitinase_insertion_sf"/>
</dbReference>
<dbReference type="PANTHER" id="PTHR11177">
    <property type="entry name" value="CHITINASE"/>
    <property type="match status" value="1"/>
</dbReference>
<dbReference type="InterPro" id="IPR001223">
    <property type="entry name" value="Glyco_hydro18_cat"/>
</dbReference>
<dbReference type="FunFam" id="3.20.20.80:FF:000007">
    <property type="entry name" value="Acidic mammalian chitinase"/>
    <property type="match status" value="1"/>
</dbReference>
<feature type="domain" description="GH18" evidence="7">
    <location>
        <begin position="74"/>
        <end position="422"/>
    </location>
</feature>
<dbReference type="SUPFAM" id="SSF51445">
    <property type="entry name" value="(Trans)glycosidases"/>
    <property type="match status" value="1"/>
</dbReference>
<dbReference type="InterPro" id="IPR050314">
    <property type="entry name" value="Glycosyl_Hydrlase_18"/>
</dbReference>
<evidence type="ECO:0000256" key="2">
    <source>
        <dbReference type="ARBA" id="ARBA00022801"/>
    </source>
</evidence>
<dbReference type="Proteomes" id="UP000762676">
    <property type="component" value="Unassembled WGS sequence"/>
</dbReference>
<reference evidence="8 9" key="1">
    <citation type="journal article" date="2021" name="Elife">
        <title>Chloroplast acquisition without the gene transfer in kleptoplastic sea slugs, Plakobranchus ocellatus.</title>
        <authorList>
            <person name="Maeda T."/>
            <person name="Takahashi S."/>
            <person name="Yoshida T."/>
            <person name="Shimamura S."/>
            <person name="Takaki Y."/>
            <person name="Nagai Y."/>
            <person name="Toyoda A."/>
            <person name="Suzuki Y."/>
            <person name="Arimoto A."/>
            <person name="Ishii H."/>
            <person name="Satoh N."/>
            <person name="Nishiyama T."/>
            <person name="Hasebe M."/>
            <person name="Maruyama T."/>
            <person name="Minagawa J."/>
            <person name="Obokata J."/>
            <person name="Shigenobu S."/>
        </authorList>
    </citation>
    <scope>NUCLEOTIDE SEQUENCE [LARGE SCALE GENOMIC DNA]</scope>
</reference>
<comment type="similarity">
    <text evidence="6">Belongs to the glycosyl hydrolase 18 family.</text>
</comment>
<dbReference type="GO" id="GO:0005576">
    <property type="term" value="C:extracellular region"/>
    <property type="evidence" value="ECO:0007669"/>
    <property type="project" value="TreeGrafter"/>
</dbReference>
<dbReference type="GO" id="GO:0008061">
    <property type="term" value="F:chitin binding"/>
    <property type="evidence" value="ECO:0007669"/>
    <property type="project" value="InterPro"/>
</dbReference>
<dbReference type="GO" id="GO:0005975">
    <property type="term" value="P:carbohydrate metabolic process"/>
    <property type="evidence" value="ECO:0007669"/>
    <property type="project" value="InterPro"/>
</dbReference>
<dbReference type="Gene3D" id="3.10.50.10">
    <property type="match status" value="1"/>
</dbReference>
<organism evidence="8 9">
    <name type="scientific">Elysia marginata</name>
    <dbReference type="NCBI Taxonomy" id="1093978"/>
    <lineage>
        <taxon>Eukaryota</taxon>
        <taxon>Metazoa</taxon>
        <taxon>Spiralia</taxon>
        <taxon>Lophotrochozoa</taxon>
        <taxon>Mollusca</taxon>
        <taxon>Gastropoda</taxon>
        <taxon>Heterobranchia</taxon>
        <taxon>Euthyneura</taxon>
        <taxon>Panpulmonata</taxon>
        <taxon>Sacoglossa</taxon>
        <taxon>Placobranchoidea</taxon>
        <taxon>Plakobranchidae</taxon>
        <taxon>Elysia</taxon>
    </lineage>
</organism>
<accession>A0AAV4IZI5</accession>
<dbReference type="InterPro" id="IPR011583">
    <property type="entry name" value="Chitinase_II/V-like_cat"/>
</dbReference>
<dbReference type="Pfam" id="PF00704">
    <property type="entry name" value="Glyco_hydro_18"/>
    <property type="match status" value="1"/>
</dbReference>
<dbReference type="InterPro" id="IPR017853">
    <property type="entry name" value="GH"/>
</dbReference>
<keyword evidence="2 5" id="KW-0378">Hydrolase</keyword>
<evidence type="ECO:0000313" key="9">
    <source>
        <dbReference type="Proteomes" id="UP000762676"/>
    </source>
</evidence>
<sequence length="422" mass="46625">MIYSSSISPNVNARARYGANARLISYSFSECSRNSLSSFEDDAYVHARISCQFRASQEDDKKHPNFAGGSASCQRRVCYHTNWSQYRPGIGKFVPEDIDPNLCTHLIYSFADLKNGHLAPFEANDEDSPGSVGMYTKFTNLKNANPNLKTMLAVGGWKMGSAPFSQMVATAASRQEFIQSSIKYLRDRNFDGLDLDWEYPANRGSPSVDKHRFTLLVQELRDAFEKEAAATGQERLILSAAVASGRATIDKAYEVAEIMKSLDMLNVMTYDFHGSWESVTGHNSPLYGRAGQQGVDIVRKLKKGDTWQQKDSALKYFVSQGAPKDKINVGLPTYAKSFTLANPSNNGVGAPAAGGGNAGPYIREGGTLSYYEVCELIKKGAQVKQIDEQKVPYLVDGNQWIGYDDPQSIRTKVNTDKDLGYL</sequence>
<evidence type="ECO:0000313" key="8">
    <source>
        <dbReference type="EMBL" id="GFS13971.1"/>
    </source>
</evidence>
<evidence type="ECO:0000256" key="4">
    <source>
        <dbReference type="ARBA" id="ARBA00023295"/>
    </source>
</evidence>
<evidence type="ECO:0000256" key="5">
    <source>
        <dbReference type="RuleBase" id="RU000489"/>
    </source>
</evidence>
<keyword evidence="1" id="KW-0732">Signal</keyword>
<protein>
    <submittedName>
        <fullName evidence="8">Chitinase-3-like protein 1</fullName>
    </submittedName>
</protein>
<comment type="caution">
    <text evidence="8">The sequence shown here is derived from an EMBL/GenBank/DDBJ whole genome shotgun (WGS) entry which is preliminary data.</text>
</comment>
<evidence type="ECO:0000256" key="3">
    <source>
        <dbReference type="ARBA" id="ARBA00023157"/>
    </source>
</evidence>
<dbReference type="FunFam" id="3.10.50.10:FF:000001">
    <property type="entry name" value="Chitinase 3-like 1"/>
    <property type="match status" value="1"/>
</dbReference>
<dbReference type="PROSITE" id="PS01095">
    <property type="entry name" value="GH18_1"/>
    <property type="match status" value="1"/>
</dbReference>
<name>A0AAV4IZI5_9GAST</name>
<gene>
    <name evidence="8" type="ORF">ElyMa_001411300</name>
</gene>
<keyword evidence="3" id="KW-1015">Disulfide bond</keyword>
<dbReference type="Gene3D" id="3.20.20.80">
    <property type="entry name" value="Glycosidases"/>
    <property type="match status" value="1"/>
</dbReference>